<dbReference type="GO" id="GO:0005829">
    <property type="term" value="C:cytosol"/>
    <property type="evidence" value="ECO:0007669"/>
    <property type="project" value="TreeGrafter"/>
</dbReference>
<feature type="domain" description="Hexokinase C-terminal" evidence="14">
    <location>
        <begin position="276"/>
        <end position="511"/>
    </location>
</feature>
<dbReference type="EMBL" id="QEAO01000019">
    <property type="protein sequence ID" value="TPX33641.1"/>
    <property type="molecule type" value="Genomic_DNA"/>
</dbReference>
<evidence type="ECO:0000313" key="15">
    <source>
        <dbReference type="EMBL" id="TPX33641.1"/>
    </source>
</evidence>
<evidence type="ECO:0000256" key="2">
    <source>
        <dbReference type="ARBA" id="ARBA00005028"/>
    </source>
</evidence>
<organism evidence="15 16">
    <name type="scientific">Synchytrium microbalum</name>
    <dbReference type="NCBI Taxonomy" id="1806994"/>
    <lineage>
        <taxon>Eukaryota</taxon>
        <taxon>Fungi</taxon>
        <taxon>Fungi incertae sedis</taxon>
        <taxon>Chytridiomycota</taxon>
        <taxon>Chytridiomycota incertae sedis</taxon>
        <taxon>Chytridiomycetes</taxon>
        <taxon>Synchytriales</taxon>
        <taxon>Synchytriaceae</taxon>
        <taxon>Synchytrium</taxon>
    </lineage>
</organism>
<dbReference type="GO" id="GO:0006006">
    <property type="term" value="P:glucose metabolic process"/>
    <property type="evidence" value="ECO:0007669"/>
    <property type="project" value="TreeGrafter"/>
</dbReference>
<dbReference type="UniPathway" id="UPA00109">
    <property type="reaction ID" value="UER00180"/>
</dbReference>
<dbReference type="AlphaFoldDB" id="A0A507C2J1"/>
<dbReference type="GeneID" id="42004763"/>
<dbReference type="Pfam" id="PF00349">
    <property type="entry name" value="Hexokinase_1"/>
    <property type="match status" value="1"/>
</dbReference>
<dbReference type="SUPFAM" id="SSF53067">
    <property type="entry name" value="Actin-like ATPase domain"/>
    <property type="match status" value="2"/>
</dbReference>
<dbReference type="GO" id="GO:0008865">
    <property type="term" value="F:fructokinase activity"/>
    <property type="evidence" value="ECO:0007669"/>
    <property type="project" value="TreeGrafter"/>
</dbReference>
<evidence type="ECO:0000256" key="8">
    <source>
        <dbReference type="ARBA" id="ARBA00023152"/>
    </source>
</evidence>
<dbReference type="PANTHER" id="PTHR19443:SF16">
    <property type="entry name" value="HEXOKINASE TYPE 1-RELATED"/>
    <property type="match status" value="1"/>
</dbReference>
<evidence type="ECO:0000256" key="5">
    <source>
        <dbReference type="ARBA" id="ARBA00022741"/>
    </source>
</evidence>
<keyword evidence="6 11" id="KW-0418">Kinase</keyword>
<comment type="catalytic activity">
    <reaction evidence="9">
        <text>a D-hexose + ATP = a D-hexose 6-phosphate + ADP + H(+)</text>
        <dbReference type="Rhea" id="RHEA:22740"/>
        <dbReference type="ChEBI" id="CHEBI:4194"/>
        <dbReference type="ChEBI" id="CHEBI:15378"/>
        <dbReference type="ChEBI" id="CHEBI:30616"/>
        <dbReference type="ChEBI" id="CHEBI:229467"/>
        <dbReference type="ChEBI" id="CHEBI:456216"/>
        <dbReference type="EC" id="2.7.1.1"/>
    </reaction>
    <physiologicalReaction direction="left-to-right" evidence="9">
        <dbReference type="Rhea" id="RHEA:22741"/>
    </physiologicalReaction>
</comment>
<proteinExistence type="inferred from homology"/>
<dbReference type="OrthoDB" id="419537at2759"/>
<accession>A0A507C2J1</accession>
<dbReference type="GO" id="GO:0005739">
    <property type="term" value="C:mitochondrion"/>
    <property type="evidence" value="ECO:0007669"/>
    <property type="project" value="TreeGrafter"/>
</dbReference>
<keyword evidence="5 11" id="KW-0547">Nucleotide-binding</keyword>
<comment type="catalytic activity">
    <reaction evidence="10">
        <text>D-fructose + ATP = D-fructose 6-phosphate + ADP + H(+)</text>
        <dbReference type="Rhea" id="RHEA:16125"/>
        <dbReference type="ChEBI" id="CHEBI:15378"/>
        <dbReference type="ChEBI" id="CHEBI:30616"/>
        <dbReference type="ChEBI" id="CHEBI:37721"/>
        <dbReference type="ChEBI" id="CHEBI:61527"/>
        <dbReference type="ChEBI" id="CHEBI:456216"/>
        <dbReference type="EC" id="2.7.1.1"/>
    </reaction>
    <physiologicalReaction direction="left-to-right" evidence="10">
        <dbReference type="Rhea" id="RHEA:16126"/>
    </physiologicalReaction>
</comment>
<protein>
    <recommendedName>
        <fullName evidence="11">Phosphotransferase</fullName>
        <ecNumber evidence="11">2.7.1.-</ecNumber>
    </recommendedName>
</protein>
<evidence type="ECO:0000256" key="12">
    <source>
        <dbReference type="SAM" id="MobiDB-lite"/>
    </source>
</evidence>
<dbReference type="EC" id="2.7.1.-" evidence="11"/>
<feature type="compositionally biased region" description="Polar residues" evidence="12">
    <location>
        <begin position="45"/>
        <end position="54"/>
    </location>
</feature>
<feature type="domain" description="Hexokinase N-terminal" evidence="13">
    <location>
        <begin position="78"/>
        <end position="269"/>
    </location>
</feature>
<dbReference type="GO" id="GO:0004340">
    <property type="term" value="F:glucokinase activity"/>
    <property type="evidence" value="ECO:0007669"/>
    <property type="project" value="TreeGrafter"/>
</dbReference>
<dbReference type="PANTHER" id="PTHR19443">
    <property type="entry name" value="HEXOKINASE"/>
    <property type="match status" value="1"/>
</dbReference>
<dbReference type="CDD" id="cd24018">
    <property type="entry name" value="ASKHA_NBD_HK_fungi"/>
    <property type="match status" value="1"/>
</dbReference>
<sequence length="514" mass="55708">MDRRELILFCLGLTTGISLATIATSFFVPSTSSYSSTSPPVMSPNENNHSTVNGLPTTRRKSTTTTTTPVSSLSPSFHEIEAAWTVLPSKLEEISSHFIQELVKGLAADGHDIKAIPSYVTRRPTGTETGCYFALDFGGSNFRVCQVILLGAGNTAVKQQKDAISDHLKAGTAEELFNFFAERTRDFLSKHGLGNGGGAKMGFTFSYPVTQTALNHGSLMHWNKGFTTSGVIGVDAVDLLQTAFHKQGLDLHVSALVNDTVGTLIAHTYQGPDTYIGVILGTGSNAAYVECIDNIPKWHGPRPPTEQMIINCEWGAFDCARRILPVTKYDNIVDAASPNPNMQIFEKMMSGKYLGELTRLVMLDLVEKGELFGGEASTELNSTYSFDTSYMSRIERDVSPELAETETILNVVMHIRESTLNDRMIVKRLCYLVGRRSARLASAGIAGLVKKINKLDGCTVAIDGSLFVQYPRYANRMRGALQELLGADAENISLDQARDGSGIGAALIAALADV</sequence>
<dbReference type="GO" id="GO:0001678">
    <property type="term" value="P:intracellular glucose homeostasis"/>
    <property type="evidence" value="ECO:0007669"/>
    <property type="project" value="InterPro"/>
</dbReference>
<dbReference type="RefSeq" id="XP_031024583.1">
    <property type="nucleotide sequence ID" value="XM_031169466.1"/>
</dbReference>
<dbReference type="GO" id="GO:0005536">
    <property type="term" value="F:D-glucose binding"/>
    <property type="evidence" value="ECO:0007669"/>
    <property type="project" value="InterPro"/>
</dbReference>
<keyword evidence="16" id="KW-1185">Reference proteome</keyword>
<feature type="region of interest" description="Disordered" evidence="12">
    <location>
        <begin position="36"/>
        <end position="73"/>
    </location>
</feature>
<feature type="compositionally biased region" description="Low complexity" evidence="12">
    <location>
        <begin position="63"/>
        <end position="73"/>
    </location>
</feature>
<dbReference type="GO" id="GO:0006096">
    <property type="term" value="P:glycolytic process"/>
    <property type="evidence" value="ECO:0007669"/>
    <property type="project" value="UniProtKB-UniPathway"/>
</dbReference>
<dbReference type="GO" id="GO:0005524">
    <property type="term" value="F:ATP binding"/>
    <property type="evidence" value="ECO:0007669"/>
    <property type="project" value="UniProtKB-UniRule"/>
</dbReference>
<dbReference type="STRING" id="1806994.A0A507C2J1"/>
<evidence type="ECO:0000313" key="16">
    <source>
        <dbReference type="Proteomes" id="UP000319731"/>
    </source>
</evidence>
<dbReference type="PRINTS" id="PR00475">
    <property type="entry name" value="HEXOKINASE"/>
</dbReference>
<evidence type="ECO:0000256" key="4">
    <source>
        <dbReference type="ARBA" id="ARBA00022679"/>
    </source>
</evidence>
<dbReference type="Gene3D" id="3.30.420.40">
    <property type="match status" value="1"/>
</dbReference>
<keyword evidence="4 11" id="KW-0808">Transferase</keyword>
<evidence type="ECO:0000256" key="9">
    <source>
        <dbReference type="ARBA" id="ARBA00044613"/>
    </source>
</evidence>
<dbReference type="InterPro" id="IPR043129">
    <property type="entry name" value="ATPase_NBD"/>
</dbReference>
<dbReference type="Pfam" id="PF03727">
    <property type="entry name" value="Hexokinase_2"/>
    <property type="match status" value="1"/>
</dbReference>
<evidence type="ECO:0000256" key="10">
    <source>
        <dbReference type="ARBA" id="ARBA00047905"/>
    </source>
</evidence>
<name>A0A507C2J1_9FUNG</name>
<comment type="similarity">
    <text evidence="3 11">Belongs to the hexokinase family.</text>
</comment>
<evidence type="ECO:0000259" key="13">
    <source>
        <dbReference type="Pfam" id="PF00349"/>
    </source>
</evidence>
<dbReference type="PROSITE" id="PS51748">
    <property type="entry name" value="HEXOKINASE_2"/>
    <property type="match status" value="1"/>
</dbReference>
<comment type="pathway">
    <text evidence="2">Carbohydrate metabolism; hexose metabolism.</text>
</comment>
<evidence type="ECO:0000256" key="6">
    <source>
        <dbReference type="ARBA" id="ARBA00022777"/>
    </source>
</evidence>
<evidence type="ECO:0000259" key="14">
    <source>
        <dbReference type="Pfam" id="PF03727"/>
    </source>
</evidence>
<evidence type="ECO:0000256" key="7">
    <source>
        <dbReference type="ARBA" id="ARBA00022840"/>
    </source>
</evidence>
<dbReference type="Gene3D" id="3.40.367.20">
    <property type="match status" value="1"/>
</dbReference>
<dbReference type="InterPro" id="IPR001312">
    <property type="entry name" value="Hexokinase"/>
</dbReference>
<comment type="caution">
    <text evidence="15">The sequence shown here is derived from an EMBL/GenBank/DDBJ whole genome shotgun (WGS) entry which is preliminary data.</text>
</comment>
<keyword evidence="7 11" id="KW-0067">ATP-binding</keyword>
<comment type="pathway">
    <text evidence="1">Carbohydrate degradation; glycolysis; D-glyceraldehyde 3-phosphate and glycerone phosphate from D-glucose: step 1/4.</text>
</comment>
<dbReference type="InterPro" id="IPR022672">
    <property type="entry name" value="Hexokinase_N"/>
</dbReference>
<evidence type="ECO:0000256" key="11">
    <source>
        <dbReference type="RuleBase" id="RU362007"/>
    </source>
</evidence>
<gene>
    <name evidence="15" type="ORF">SmJEL517_g03538</name>
</gene>
<dbReference type="Proteomes" id="UP000319731">
    <property type="component" value="Unassembled WGS sequence"/>
</dbReference>
<evidence type="ECO:0000256" key="1">
    <source>
        <dbReference type="ARBA" id="ARBA00004888"/>
    </source>
</evidence>
<reference evidence="15 16" key="1">
    <citation type="journal article" date="2019" name="Sci. Rep.">
        <title>Comparative genomics of chytrid fungi reveal insights into the obligate biotrophic and pathogenic lifestyle of Synchytrium endobioticum.</title>
        <authorList>
            <person name="van de Vossenberg B.T.L.H."/>
            <person name="Warris S."/>
            <person name="Nguyen H.D.T."/>
            <person name="van Gent-Pelzer M.P.E."/>
            <person name="Joly D.L."/>
            <person name="van de Geest H.C."/>
            <person name="Bonants P.J.M."/>
            <person name="Smith D.S."/>
            <person name="Levesque C.A."/>
            <person name="van der Lee T.A.J."/>
        </authorList>
    </citation>
    <scope>NUCLEOTIDE SEQUENCE [LARGE SCALE GENOMIC DNA]</scope>
    <source>
        <strain evidence="15 16">JEL517</strain>
    </source>
</reference>
<evidence type="ECO:0000256" key="3">
    <source>
        <dbReference type="ARBA" id="ARBA00009225"/>
    </source>
</evidence>
<keyword evidence="8 11" id="KW-0324">Glycolysis</keyword>
<dbReference type="InterPro" id="IPR022673">
    <property type="entry name" value="Hexokinase_C"/>
</dbReference>